<evidence type="ECO:0000313" key="3">
    <source>
        <dbReference type="Proteomes" id="UP000317043"/>
    </source>
</evidence>
<gene>
    <name evidence="2" type="ORF">FB566_1590</name>
</gene>
<protein>
    <submittedName>
        <fullName evidence="2">XTP/dITP diphosphohydrolase</fullName>
    </submittedName>
</protein>
<dbReference type="AlphaFoldDB" id="A0A543AU03"/>
<keyword evidence="3" id="KW-1185">Reference proteome</keyword>
<dbReference type="PANTHER" id="PTHR30522:SF0">
    <property type="entry name" value="NUCLEOSIDE TRIPHOSPHATE PYROPHOSPHOHYDROLASE"/>
    <property type="match status" value="1"/>
</dbReference>
<dbReference type="RefSeq" id="WP_142036915.1">
    <property type="nucleotide sequence ID" value="NZ_JBHTGS010000001.1"/>
</dbReference>
<dbReference type="CDD" id="cd11528">
    <property type="entry name" value="NTP-PPase_MazG_Nterm"/>
    <property type="match status" value="1"/>
</dbReference>
<dbReference type="FunCoup" id="A0A543AU03">
    <property type="interactions" value="27"/>
</dbReference>
<dbReference type="Proteomes" id="UP000317043">
    <property type="component" value="Unassembled WGS sequence"/>
</dbReference>
<dbReference type="Pfam" id="PF03819">
    <property type="entry name" value="MazG"/>
    <property type="match status" value="1"/>
</dbReference>
<dbReference type="GO" id="GO:0046076">
    <property type="term" value="P:dTTP catabolic process"/>
    <property type="evidence" value="ECO:0007669"/>
    <property type="project" value="TreeGrafter"/>
</dbReference>
<dbReference type="GO" id="GO:0046052">
    <property type="term" value="P:UTP catabolic process"/>
    <property type="evidence" value="ECO:0007669"/>
    <property type="project" value="TreeGrafter"/>
</dbReference>
<dbReference type="InterPro" id="IPR048015">
    <property type="entry name" value="NTP-PPase_MazG-like_N"/>
</dbReference>
<dbReference type="InParanoid" id="A0A543AU03"/>
<organism evidence="2 3">
    <name type="scientific">Stackebrandtia endophytica</name>
    <dbReference type="NCBI Taxonomy" id="1496996"/>
    <lineage>
        <taxon>Bacteria</taxon>
        <taxon>Bacillati</taxon>
        <taxon>Actinomycetota</taxon>
        <taxon>Actinomycetes</taxon>
        <taxon>Glycomycetales</taxon>
        <taxon>Glycomycetaceae</taxon>
        <taxon>Stackebrandtia</taxon>
    </lineage>
</organism>
<dbReference type="GO" id="GO:0046061">
    <property type="term" value="P:dATP catabolic process"/>
    <property type="evidence" value="ECO:0007669"/>
    <property type="project" value="TreeGrafter"/>
</dbReference>
<dbReference type="InterPro" id="IPR004518">
    <property type="entry name" value="MazG-like_dom"/>
</dbReference>
<proteinExistence type="predicted"/>
<dbReference type="GO" id="GO:0047429">
    <property type="term" value="F:nucleoside triphosphate diphosphatase activity"/>
    <property type="evidence" value="ECO:0007669"/>
    <property type="project" value="TreeGrafter"/>
</dbReference>
<dbReference type="OrthoDB" id="9808939at2"/>
<comment type="caution">
    <text evidence="2">The sequence shown here is derived from an EMBL/GenBank/DDBJ whole genome shotgun (WGS) entry which is preliminary data.</text>
</comment>
<evidence type="ECO:0000259" key="1">
    <source>
        <dbReference type="Pfam" id="PF03819"/>
    </source>
</evidence>
<feature type="domain" description="NTP pyrophosphohydrolase MazG-like" evidence="1">
    <location>
        <begin position="133"/>
        <end position="208"/>
    </location>
</feature>
<dbReference type="InterPro" id="IPR011551">
    <property type="entry name" value="NTP_PyrPHydrolase_MazG"/>
</dbReference>
<dbReference type="GO" id="GO:0006950">
    <property type="term" value="P:response to stress"/>
    <property type="evidence" value="ECO:0007669"/>
    <property type="project" value="UniProtKB-ARBA"/>
</dbReference>
<dbReference type="GO" id="GO:0046081">
    <property type="term" value="P:dUTP catabolic process"/>
    <property type="evidence" value="ECO:0007669"/>
    <property type="project" value="TreeGrafter"/>
</dbReference>
<dbReference type="FunFam" id="1.10.287.1080:FF:000001">
    <property type="entry name" value="Nucleoside triphosphate pyrophosphohydrolase"/>
    <property type="match status" value="1"/>
</dbReference>
<dbReference type="GO" id="GO:0046047">
    <property type="term" value="P:TTP catabolic process"/>
    <property type="evidence" value="ECO:0007669"/>
    <property type="project" value="TreeGrafter"/>
</dbReference>
<reference evidence="2 3" key="1">
    <citation type="submission" date="2019-06" db="EMBL/GenBank/DDBJ databases">
        <title>Sequencing the genomes of 1000 actinobacteria strains.</title>
        <authorList>
            <person name="Klenk H.-P."/>
        </authorList>
    </citation>
    <scope>NUCLEOTIDE SEQUENCE [LARGE SCALE GENOMIC DNA]</scope>
    <source>
        <strain evidence="2 3">DSM 45928</strain>
    </source>
</reference>
<dbReference type="SUPFAM" id="SSF101386">
    <property type="entry name" value="all-alpha NTP pyrophosphatases"/>
    <property type="match status" value="1"/>
</dbReference>
<accession>A0A543AU03</accession>
<evidence type="ECO:0000313" key="2">
    <source>
        <dbReference type="EMBL" id="TQL76070.1"/>
    </source>
</evidence>
<name>A0A543AU03_9ACTN</name>
<dbReference type="EMBL" id="VFOW01000001">
    <property type="protein sequence ID" value="TQL76070.1"/>
    <property type="molecule type" value="Genomic_DNA"/>
</dbReference>
<keyword evidence="2" id="KW-0378">Hydrolase</keyword>
<dbReference type="GO" id="GO:0006203">
    <property type="term" value="P:dGTP catabolic process"/>
    <property type="evidence" value="ECO:0007669"/>
    <property type="project" value="TreeGrafter"/>
</dbReference>
<dbReference type="PANTHER" id="PTHR30522">
    <property type="entry name" value="NUCLEOSIDE TRIPHOSPHATE PYROPHOSPHOHYDROLASE"/>
    <property type="match status" value="1"/>
</dbReference>
<dbReference type="Gene3D" id="1.10.287.1080">
    <property type="entry name" value="MazG-like"/>
    <property type="match status" value="1"/>
</dbReference>
<sequence>MARIHWLITSPRLPAGLLSGAAWKVLHGGAAVYAATQTPLVQALRDADVEVAVVPVAEAIELLTTDGGVWLAGPDGDQALVRKLSGDLADGRGGLEIELLYGSWDPPGARLLDVVEVIDRLRSPGGCPWDAAQTHESLVPFLLEEAYETVDAIHSGNPGDLREELGDLLIQPLLHARFAAEDEQNGFDVDDVAGDVVAKMIRRHPHVFGEKSVESMDELGEVWEDAKRAEKPERKYVTDGVPTAQPALSLAAKYLSRVKRAGLDAPVGTVTETDELTSRHVGQELLRLVAHAHGAGIDPELALRRAALDYAENVRRIQDAQATD</sequence>